<feature type="domain" description="AB hydrolase-1" evidence="3">
    <location>
        <begin position="55"/>
        <end position="227"/>
    </location>
</feature>
<evidence type="ECO:0008006" key="7">
    <source>
        <dbReference type="Google" id="ProtNLM"/>
    </source>
</evidence>
<dbReference type="RefSeq" id="WP_060585806.1">
    <property type="nucleotide sequence ID" value="NZ_CP013067.1"/>
</dbReference>
<dbReference type="SUPFAM" id="SSF53474">
    <property type="entry name" value="alpha/beta-Hydrolases"/>
    <property type="match status" value="1"/>
</dbReference>
<dbReference type="AlphaFoldDB" id="A0A0S2SJT9"/>
<dbReference type="Pfam" id="PF08386">
    <property type="entry name" value="Abhydrolase_4"/>
    <property type="match status" value="1"/>
</dbReference>
<evidence type="ECO:0000256" key="1">
    <source>
        <dbReference type="ARBA" id="ARBA00010088"/>
    </source>
</evidence>
<reference evidence="5 6" key="2">
    <citation type="journal article" date="2016" name="Genome Announc.">
        <title>Complete Genome Sequence of the Highly Virulent Aeromonas schubertii Strain WL1483, Isolated from Diseased Snakehead Fish (Channa argus) in China.</title>
        <authorList>
            <person name="Liu L."/>
            <person name="Li N."/>
            <person name="Zhang D."/>
            <person name="Fu X."/>
            <person name="Shi C."/>
            <person name="Lin Q."/>
            <person name="Hao G."/>
        </authorList>
    </citation>
    <scope>NUCLEOTIDE SEQUENCE [LARGE SCALE GENOMIC DNA]</scope>
    <source>
        <strain evidence="5 6">WL1483</strain>
    </source>
</reference>
<reference evidence="6" key="1">
    <citation type="submission" date="2015-10" db="EMBL/GenBank/DDBJ databases">
        <title>Complete Genome Sequence of Aeromonas schubertii strain WL1483.</title>
        <authorList>
            <person name="Liu L."/>
        </authorList>
    </citation>
    <scope>NUCLEOTIDE SEQUENCE [LARGE SCALE GENOMIC DNA]</scope>
    <source>
        <strain evidence="6">WL1483</strain>
    </source>
</reference>
<accession>A0A0S2SJT9</accession>
<dbReference type="GO" id="GO:0016787">
    <property type="term" value="F:hydrolase activity"/>
    <property type="evidence" value="ECO:0007669"/>
    <property type="project" value="UniProtKB-KW"/>
</dbReference>
<evidence type="ECO:0000259" key="4">
    <source>
        <dbReference type="Pfam" id="PF08386"/>
    </source>
</evidence>
<dbReference type="Gene3D" id="3.40.50.1820">
    <property type="entry name" value="alpha/beta hydrolase"/>
    <property type="match status" value="1"/>
</dbReference>
<dbReference type="InterPro" id="IPR000073">
    <property type="entry name" value="AB_hydrolase_1"/>
</dbReference>
<protein>
    <recommendedName>
        <fullName evidence="7">Alpha/beta hydrolase</fullName>
    </recommendedName>
</protein>
<dbReference type="InterPro" id="IPR013595">
    <property type="entry name" value="Pept_S33_TAP-like_C"/>
</dbReference>
<dbReference type="Proteomes" id="UP000058114">
    <property type="component" value="Chromosome"/>
</dbReference>
<comment type="similarity">
    <text evidence="1">Belongs to the peptidase S33 family.</text>
</comment>
<evidence type="ECO:0000256" key="2">
    <source>
        <dbReference type="ARBA" id="ARBA00022801"/>
    </source>
</evidence>
<organism evidence="5 6">
    <name type="scientific">Aeromonas schubertii</name>
    <dbReference type="NCBI Taxonomy" id="652"/>
    <lineage>
        <taxon>Bacteria</taxon>
        <taxon>Pseudomonadati</taxon>
        <taxon>Pseudomonadota</taxon>
        <taxon>Gammaproteobacteria</taxon>
        <taxon>Aeromonadales</taxon>
        <taxon>Aeromonadaceae</taxon>
        <taxon>Aeromonas</taxon>
    </lineage>
</organism>
<dbReference type="PANTHER" id="PTHR43248">
    <property type="entry name" value="2-SUCCINYL-6-HYDROXY-2,4-CYCLOHEXADIENE-1-CARBOXYLATE SYNTHASE"/>
    <property type="match status" value="1"/>
</dbReference>
<proteinExistence type="inferred from homology"/>
<keyword evidence="2" id="KW-0378">Hydrolase</keyword>
<evidence type="ECO:0000313" key="5">
    <source>
        <dbReference type="EMBL" id="ALP41948.1"/>
    </source>
</evidence>
<name>A0A0S2SJT9_9GAMM</name>
<dbReference type="Pfam" id="PF00561">
    <property type="entry name" value="Abhydrolase_1"/>
    <property type="match status" value="1"/>
</dbReference>
<gene>
    <name evidence="5" type="ORF">WL1483_2529</name>
</gene>
<sequence>MIRSDFTLAQACANAKGLTCGFLEVPLDHHRPEGTRIEILYGVHKAEDPARRIGTLMFNYGGPGGAGVSRLSDTLDEIPLEIRQRFDLVSFDPRGTGFSALAVSLRTCQLAERPQDVSEKGVGEALYARAEQWLGKMTGAFTREARASHRLPQLEIVRRCAPVLDAYAPYLGSNSVVQDVERLRQHLGEQTLNFVDYSYGTRLGALYAERYHQQLRALILDSAMSPDQPDIDRVLLGQSTGWQIILARRQPEATRQQLARIGETVLSQGVYVANDGARVDTRVWVPMLEQLITDERGAERLRPMLDKLLQQDLGAELVAYMQSDRANRSAYRSALEDVMLYPLQAAVMCSDQGRDFTLAEIDALGNDFEQSSIAGAKLHAMSYLCADWQRRRDPIPLLANLDQQLTAQQKVLIIGGSLDFATPLAWSRQMKAAFGARAHLVEQQGVVDHGFSLDTNYPCVTRIAVDYLLEPTSLQSESVCPAP</sequence>
<dbReference type="PATRIC" id="fig|652.5.peg.1992"/>
<evidence type="ECO:0000259" key="3">
    <source>
        <dbReference type="Pfam" id="PF00561"/>
    </source>
</evidence>
<dbReference type="InterPro" id="IPR029058">
    <property type="entry name" value="AB_hydrolase_fold"/>
</dbReference>
<dbReference type="InterPro" id="IPR051601">
    <property type="entry name" value="Serine_prot/Carboxylest_S33"/>
</dbReference>
<dbReference type="EMBL" id="CP013067">
    <property type="protein sequence ID" value="ALP41948.1"/>
    <property type="molecule type" value="Genomic_DNA"/>
</dbReference>
<evidence type="ECO:0000313" key="6">
    <source>
        <dbReference type="Proteomes" id="UP000058114"/>
    </source>
</evidence>
<dbReference type="KEGG" id="asr:WL1483_2529"/>
<dbReference type="PANTHER" id="PTHR43248:SF25">
    <property type="entry name" value="AB HYDROLASE-1 DOMAIN-CONTAINING PROTEIN-RELATED"/>
    <property type="match status" value="1"/>
</dbReference>
<feature type="domain" description="Peptidase S33 tripeptidyl aminopeptidase-like C-terminal" evidence="4">
    <location>
        <begin position="374"/>
        <end position="480"/>
    </location>
</feature>